<dbReference type="EMBL" id="RCSX01000004">
    <property type="protein sequence ID" value="KAF7935915.1"/>
    <property type="molecule type" value="Genomic_DNA"/>
</dbReference>
<evidence type="ECO:0000313" key="3">
    <source>
        <dbReference type="Proteomes" id="UP000783213"/>
    </source>
</evidence>
<gene>
    <name evidence="2" type="ORF">EAE98_002135</name>
</gene>
<dbReference type="PANTHER" id="PTHR43591">
    <property type="entry name" value="METHYLTRANSFERASE"/>
    <property type="match status" value="1"/>
</dbReference>
<dbReference type="GeneID" id="62228909"/>
<evidence type="ECO:0000313" key="2">
    <source>
        <dbReference type="EMBL" id="KAF7935915.1"/>
    </source>
</evidence>
<organism evidence="2 3">
    <name type="scientific">Botrytis deweyae</name>
    <dbReference type="NCBI Taxonomy" id="2478750"/>
    <lineage>
        <taxon>Eukaryota</taxon>
        <taxon>Fungi</taxon>
        <taxon>Dikarya</taxon>
        <taxon>Ascomycota</taxon>
        <taxon>Pezizomycotina</taxon>
        <taxon>Leotiomycetes</taxon>
        <taxon>Helotiales</taxon>
        <taxon>Sclerotiniaceae</taxon>
        <taxon>Botrytis</taxon>
    </lineage>
</organism>
<dbReference type="CDD" id="cd02440">
    <property type="entry name" value="AdoMet_MTases"/>
    <property type="match status" value="1"/>
</dbReference>
<dbReference type="RefSeq" id="XP_038813493.1">
    <property type="nucleotide sequence ID" value="XM_038949754.1"/>
</dbReference>
<reference evidence="2 3" key="1">
    <citation type="journal article" date="2020" name="Genome Biol. Evol.">
        <title>Comparative genomics of Sclerotiniaceae.</title>
        <authorList>
            <person name="Valero Jimenez C.A."/>
            <person name="Steentjes M."/>
            <person name="Scholten O.E."/>
            <person name="Van Kan J.A.L."/>
        </authorList>
    </citation>
    <scope>NUCLEOTIDE SEQUENCE [LARGE SCALE GENOMIC DNA]</scope>
    <source>
        <strain evidence="2 3">B1</strain>
    </source>
</reference>
<protein>
    <recommendedName>
        <fullName evidence="1">Methyltransferase type 11 domain-containing protein</fullName>
    </recommendedName>
</protein>
<evidence type="ECO:0000259" key="1">
    <source>
        <dbReference type="Pfam" id="PF08241"/>
    </source>
</evidence>
<feature type="domain" description="Methyltransferase type 11" evidence="1">
    <location>
        <begin position="63"/>
        <end position="179"/>
    </location>
</feature>
<dbReference type="PANTHER" id="PTHR43591:SF24">
    <property type="entry name" value="2-METHOXY-6-POLYPRENYL-1,4-BENZOQUINOL METHYLASE, MITOCHONDRIAL"/>
    <property type="match status" value="1"/>
</dbReference>
<dbReference type="InterPro" id="IPR029063">
    <property type="entry name" value="SAM-dependent_MTases_sf"/>
</dbReference>
<dbReference type="InterPro" id="IPR013216">
    <property type="entry name" value="Methyltransf_11"/>
</dbReference>
<accession>A0ABQ7IWA2</accession>
<dbReference type="Pfam" id="PF08241">
    <property type="entry name" value="Methyltransf_11"/>
    <property type="match status" value="1"/>
</dbReference>
<keyword evidence="3" id="KW-1185">Reference proteome</keyword>
<dbReference type="SUPFAM" id="SSF53335">
    <property type="entry name" value="S-adenosyl-L-methionine-dependent methyltransferases"/>
    <property type="match status" value="1"/>
</dbReference>
<proteinExistence type="predicted"/>
<dbReference type="Proteomes" id="UP000783213">
    <property type="component" value="Unassembled WGS sequence"/>
</dbReference>
<name>A0ABQ7IWA2_9HELO</name>
<dbReference type="Gene3D" id="3.40.50.150">
    <property type="entry name" value="Vaccinia Virus protein VP39"/>
    <property type="match status" value="1"/>
</dbReference>
<sequence>MANLMKELGSQTKWSTSTCISCITKMSASKGLQPSTLPLRHMVQLAQDLLPFDSAASKGKIILDVGCGPGQVTEYLIGEFGSLLTRTSEGEDHPQTRILASDFSAPMVAQLQKRKERELEMENAVWGCVDTEVCDAQDLRGMVGDGLASHAFASLVLFILPQPRSGLREMWRALMSGGVGGCTSWKESEWMLLMGVGAAAAADGDADEDGDGEPKRKMEMPKEWMSIEGVKRELEEVGFVDVQVVESEAKWSFESHESVVDMILGFPGMKMMVGEERWGKGGRERAREGMLAWMSERFSEEEGALSGVAVVGVGRKGE</sequence>
<comment type="caution">
    <text evidence="2">The sequence shown here is derived from an EMBL/GenBank/DDBJ whole genome shotgun (WGS) entry which is preliminary data.</text>
</comment>